<dbReference type="InterPro" id="IPR016181">
    <property type="entry name" value="Acyl_CoA_acyltransferase"/>
</dbReference>
<keyword evidence="2" id="KW-0808">Transferase</keyword>
<organism evidence="2 3">
    <name type="scientific">Bacillus gaemokensis</name>
    <dbReference type="NCBI Taxonomy" id="574375"/>
    <lineage>
        <taxon>Bacteria</taxon>
        <taxon>Bacillati</taxon>
        <taxon>Bacillota</taxon>
        <taxon>Bacilli</taxon>
        <taxon>Bacillales</taxon>
        <taxon>Bacillaceae</taxon>
        <taxon>Bacillus</taxon>
        <taxon>Bacillus cereus group</taxon>
    </lineage>
</organism>
<dbReference type="InterPro" id="IPR000182">
    <property type="entry name" value="GNAT_dom"/>
</dbReference>
<evidence type="ECO:0000313" key="2">
    <source>
        <dbReference type="EMBL" id="KEK26029.1"/>
    </source>
</evidence>
<gene>
    <name evidence="2" type="ORF">BAGA_01975</name>
</gene>
<keyword evidence="3" id="KW-1185">Reference proteome</keyword>
<feature type="domain" description="N-acetyltransferase" evidence="1">
    <location>
        <begin position="31"/>
        <end position="183"/>
    </location>
</feature>
<dbReference type="eggNOG" id="COG1670">
    <property type="taxonomic scope" value="Bacteria"/>
</dbReference>
<dbReference type="STRING" id="574375.AZF08_02045"/>
<dbReference type="PROSITE" id="PS51186">
    <property type="entry name" value="GNAT"/>
    <property type="match status" value="1"/>
</dbReference>
<proteinExistence type="predicted"/>
<dbReference type="GO" id="GO:0005737">
    <property type="term" value="C:cytoplasm"/>
    <property type="evidence" value="ECO:0007669"/>
    <property type="project" value="TreeGrafter"/>
</dbReference>
<dbReference type="OrthoDB" id="9799321at2"/>
<dbReference type="PANTHER" id="PTHR43441">
    <property type="entry name" value="RIBOSOMAL-PROTEIN-SERINE ACETYLTRANSFERASE"/>
    <property type="match status" value="1"/>
</dbReference>
<sequence length="183" mass="20816">MKPLLLDFPTLFQTERLQVRKPFPGDGTEVYEAVQASLEDLQPWMPITSETEESAEEIVREAHGQFLLRETLAFHLYDKVSGTFIGALTLHPENWDIPKFSISFWLHSAYTKQGYMTEAIKGAVQFTFDKLGARRLEIRCDATNVNASALAERLEFILEGTLENDFLAPDGSLRDTRVYAKIN</sequence>
<dbReference type="EMBL" id="JOTM01000001">
    <property type="protein sequence ID" value="KEK26029.1"/>
    <property type="molecule type" value="Genomic_DNA"/>
</dbReference>
<dbReference type="GO" id="GO:1990189">
    <property type="term" value="F:protein N-terminal-serine acetyltransferase activity"/>
    <property type="evidence" value="ECO:0007669"/>
    <property type="project" value="TreeGrafter"/>
</dbReference>
<name>A0A073KFJ5_9BACI</name>
<dbReference type="RefSeq" id="WP_033672373.1">
    <property type="nucleotide sequence ID" value="NZ_JOTM01000001.1"/>
</dbReference>
<dbReference type="Pfam" id="PF13302">
    <property type="entry name" value="Acetyltransf_3"/>
    <property type="match status" value="1"/>
</dbReference>
<dbReference type="GO" id="GO:0008999">
    <property type="term" value="F:protein-N-terminal-alanine acetyltransferase activity"/>
    <property type="evidence" value="ECO:0007669"/>
    <property type="project" value="TreeGrafter"/>
</dbReference>
<protein>
    <submittedName>
        <fullName evidence="2">Acetyltransferase</fullName>
    </submittedName>
</protein>
<dbReference type="Gene3D" id="3.40.630.30">
    <property type="match status" value="1"/>
</dbReference>
<dbReference type="AlphaFoldDB" id="A0A073KFJ5"/>
<dbReference type="InterPro" id="IPR051908">
    <property type="entry name" value="Ribosomal_N-acetyltransferase"/>
</dbReference>
<dbReference type="Proteomes" id="UP000027778">
    <property type="component" value="Unassembled WGS sequence"/>
</dbReference>
<dbReference type="SUPFAM" id="SSF55729">
    <property type="entry name" value="Acyl-CoA N-acyltransferases (Nat)"/>
    <property type="match status" value="1"/>
</dbReference>
<dbReference type="PANTHER" id="PTHR43441:SF3">
    <property type="entry name" value="ACETYLTRANSFERASE"/>
    <property type="match status" value="1"/>
</dbReference>
<evidence type="ECO:0000259" key="1">
    <source>
        <dbReference type="PROSITE" id="PS51186"/>
    </source>
</evidence>
<accession>A0A073KFJ5</accession>
<reference evidence="2 3" key="1">
    <citation type="submission" date="2014-06" db="EMBL/GenBank/DDBJ databases">
        <title>Draft genome sequence of Bacillus gaemokensis JCM 15801 (MCCC 1A00707).</title>
        <authorList>
            <person name="Lai Q."/>
            <person name="Liu Y."/>
            <person name="Shao Z."/>
        </authorList>
    </citation>
    <scope>NUCLEOTIDE SEQUENCE [LARGE SCALE GENOMIC DNA]</scope>
    <source>
        <strain evidence="2 3">JCM 15801</strain>
    </source>
</reference>
<comment type="caution">
    <text evidence="2">The sequence shown here is derived from an EMBL/GenBank/DDBJ whole genome shotgun (WGS) entry which is preliminary data.</text>
</comment>
<evidence type="ECO:0000313" key="3">
    <source>
        <dbReference type="Proteomes" id="UP000027778"/>
    </source>
</evidence>